<proteinExistence type="predicted"/>
<dbReference type="Proteomes" id="UP000654918">
    <property type="component" value="Unassembled WGS sequence"/>
</dbReference>
<name>A0A8H6N3Z7_9PEZI</name>
<gene>
    <name evidence="3" type="ORF">CPLU01_13262</name>
</gene>
<accession>A0A8H6N3Z7</accession>
<feature type="transmembrane region" description="Helical" evidence="2">
    <location>
        <begin position="277"/>
        <end position="296"/>
    </location>
</feature>
<evidence type="ECO:0000256" key="1">
    <source>
        <dbReference type="SAM" id="MobiDB-lite"/>
    </source>
</evidence>
<keyword evidence="2" id="KW-0812">Transmembrane</keyword>
<evidence type="ECO:0000256" key="2">
    <source>
        <dbReference type="SAM" id="Phobius"/>
    </source>
</evidence>
<dbReference type="EMBL" id="WIGO01000299">
    <property type="protein sequence ID" value="KAF6818641.1"/>
    <property type="molecule type" value="Genomic_DNA"/>
</dbReference>
<feature type="transmembrane region" description="Helical" evidence="2">
    <location>
        <begin position="6"/>
        <end position="28"/>
    </location>
</feature>
<comment type="caution">
    <text evidence="3">The sequence shown here is derived from an EMBL/GenBank/DDBJ whole genome shotgun (WGS) entry which is preliminary data.</text>
</comment>
<feature type="region of interest" description="Disordered" evidence="1">
    <location>
        <begin position="668"/>
        <end position="692"/>
    </location>
</feature>
<dbReference type="AlphaFoldDB" id="A0A8H6N3Z7"/>
<keyword evidence="2" id="KW-1133">Transmembrane helix</keyword>
<keyword evidence="4" id="KW-1185">Reference proteome</keyword>
<reference evidence="3" key="1">
    <citation type="journal article" date="2020" name="Phytopathology">
        <title>Genome Sequence Resources of Colletotrichum truncatum, C. plurivorum, C. musicola, and C. sojae: Four Species Pathogenic to Soybean (Glycine max).</title>
        <authorList>
            <person name="Rogerio F."/>
            <person name="Boufleur T.R."/>
            <person name="Ciampi-Guillardi M."/>
            <person name="Sukno S.A."/>
            <person name="Thon M.R."/>
            <person name="Massola Junior N.S."/>
            <person name="Baroncelli R."/>
        </authorList>
    </citation>
    <scope>NUCLEOTIDE SEQUENCE</scope>
    <source>
        <strain evidence="3">LFN00145</strain>
    </source>
</reference>
<keyword evidence="2" id="KW-0472">Membrane</keyword>
<feature type="transmembrane region" description="Helical" evidence="2">
    <location>
        <begin position="144"/>
        <end position="166"/>
    </location>
</feature>
<evidence type="ECO:0000313" key="4">
    <source>
        <dbReference type="Proteomes" id="UP000654918"/>
    </source>
</evidence>
<feature type="transmembrane region" description="Helical" evidence="2">
    <location>
        <begin position="302"/>
        <end position="322"/>
    </location>
</feature>
<organism evidence="3 4">
    <name type="scientific">Colletotrichum plurivorum</name>
    <dbReference type="NCBI Taxonomy" id="2175906"/>
    <lineage>
        <taxon>Eukaryota</taxon>
        <taxon>Fungi</taxon>
        <taxon>Dikarya</taxon>
        <taxon>Ascomycota</taxon>
        <taxon>Pezizomycotina</taxon>
        <taxon>Sordariomycetes</taxon>
        <taxon>Hypocreomycetidae</taxon>
        <taxon>Glomerellales</taxon>
        <taxon>Glomerellaceae</taxon>
        <taxon>Colletotrichum</taxon>
        <taxon>Colletotrichum orchidearum species complex</taxon>
    </lineage>
</organism>
<sequence>MSQSTGWADCIMLAMAPIGVITVIVSAIRVGGYTWLKAVVGRARENIVAAELEVMSSTSKEACELWNGRNVVRCPGAADICEFICLYPTETKRKDITSARIMDIEKATSSNEDHAKDSSRFLLIRPKKRAPNISLNCQADGHRWPIWLCAAITVVLQAGALLYFGFVTEYHTLKFEKEGEPVQDYTMPLAVTGTVFLVLGMLLCGHVVNKAREETRWELNDGKHHAISMIWLQKRKQVSDQQFESKAIFPEKKRNQFVISARAIGEEETSLFRWLQILSFFGVFISLAGSVCQFTGLRGMHWTASIAQLGVVALATFVRAVVRRALTHDIKQQTLMPGYELDWFVMSLSNMQTAVWFPPENKSAWERFCSKVVSAFGWVSCKLEALFGQSDNGCQNTSQPAEKNEESCFWTIETGLPAFETRTGSIERTGDQKIRQYRQVDGIHTAQGILNLRRYLGELGNWKSPVFAEAVALSKAIEITMGYFEDHLKNPNTECFTWKMQVKVGYDKKAVLGYLGAYGRLRLSNARRVEFNVEKKADGWKARIDELDAALSLWLYSVHSSKGNRDEANRTAFPSGDDQWLRGKKVKEQCLHVIGPFSPRLVQDLEWWIPNGLEGIKTSGPPKRDEKVDKNSFPRDVWIERIGHAGLRSPKSSNGQFSKRLSNPMDGNITHWNWKPTESSDLSGGDTEEKPTDDHLIVESQNTLARLYATDMFTSFVWALAEQLEPLSVNQKVKATVQLGDTTGREAWKNFTLRSPWLSRLVQTIVELGSWTEREVYLSLTPHERFEQPSGTRRRR</sequence>
<protein>
    <submittedName>
        <fullName evidence="3">Ankyrin repeat protein</fullName>
    </submittedName>
</protein>
<feature type="transmembrane region" description="Helical" evidence="2">
    <location>
        <begin position="186"/>
        <end position="208"/>
    </location>
</feature>
<evidence type="ECO:0000313" key="3">
    <source>
        <dbReference type="EMBL" id="KAF6818641.1"/>
    </source>
</evidence>